<dbReference type="GeneID" id="87823161"/>
<dbReference type="AlphaFoldDB" id="A0AAN6Z0X4"/>
<accession>A0AAN6Z0X4</accession>
<reference evidence="1" key="2">
    <citation type="submission" date="2023-05" db="EMBL/GenBank/DDBJ databases">
        <authorList>
            <consortium name="Lawrence Berkeley National Laboratory"/>
            <person name="Steindorff A."/>
            <person name="Hensen N."/>
            <person name="Bonometti L."/>
            <person name="Westerberg I."/>
            <person name="Brannstrom I.O."/>
            <person name="Guillou S."/>
            <person name="Cros-Aarteil S."/>
            <person name="Calhoun S."/>
            <person name="Haridas S."/>
            <person name="Kuo A."/>
            <person name="Mondo S."/>
            <person name="Pangilinan J."/>
            <person name="Riley R."/>
            <person name="Labutti K."/>
            <person name="Andreopoulos B."/>
            <person name="Lipzen A."/>
            <person name="Chen C."/>
            <person name="Yanf M."/>
            <person name="Daum C."/>
            <person name="Ng V."/>
            <person name="Clum A."/>
            <person name="Ohm R."/>
            <person name="Martin F."/>
            <person name="Silar P."/>
            <person name="Natvig D."/>
            <person name="Lalanne C."/>
            <person name="Gautier V."/>
            <person name="Ament-Velasquez S.L."/>
            <person name="Kruys A."/>
            <person name="Hutchinson M.I."/>
            <person name="Powell A.J."/>
            <person name="Barry K."/>
            <person name="Miller A.N."/>
            <person name="Grigoriev I.V."/>
            <person name="Debuchy R."/>
            <person name="Gladieux P."/>
            <person name="Thoren M.H."/>
            <person name="Johannesson H."/>
        </authorList>
    </citation>
    <scope>NUCLEOTIDE SEQUENCE</scope>
    <source>
        <strain evidence="1">CBS 731.68</strain>
    </source>
</reference>
<comment type="caution">
    <text evidence="1">The sequence shown here is derived from an EMBL/GenBank/DDBJ whole genome shotgun (WGS) entry which is preliminary data.</text>
</comment>
<protein>
    <submittedName>
        <fullName evidence="1">Uncharacterized protein</fullName>
    </submittedName>
</protein>
<organism evidence="1 2">
    <name type="scientific">Parathielavia appendiculata</name>
    <dbReference type="NCBI Taxonomy" id="2587402"/>
    <lineage>
        <taxon>Eukaryota</taxon>
        <taxon>Fungi</taxon>
        <taxon>Dikarya</taxon>
        <taxon>Ascomycota</taxon>
        <taxon>Pezizomycotina</taxon>
        <taxon>Sordariomycetes</taxon>
        <taxon>Sordariomycetidae</taxon>
        <taxon>Sordariales</taxon>
        <taxon>Chaetomiaceae</taxon>
        <taxon>Parathielavia</taxon>
    </lineage>
</organism>
<dbReference type="Proteomes" id="UP001302602">
    <property type="component" value="Unassembled WGS sequence"/>
</dbReference>
<evidence type="ECO:0000313" key="2">
    <source>
        <dbReference type="Proteomes" id="UP001302602"/>
    </source>
</evidence>
<evidence type="ECO:0000313" key="1">
    <source>
        <dbReference type="EMBL" id="KAK4119934.1"/>
    </source>
</evidence>
<sequence length="72" mass="7578">MTAATLGQRSLRIKAAMMASLALLSCKRRSLGGGYGSGRSVSRRSTLPQNAFTLKSGVYKARPTAMIATCTP</sequence>
<dbReference type="RefSeq" id="XP_062643707.1">
    <property type="nucleotide sequence ID" value="XM_062786395.1"/>
</dbReference>
<proteinExistence type="predicted"/>
<gene>
    <name evidence="1" type="ORF">N657DRAFT_244242</name>
</gene>
<reference evidence="1" key="1">
    <citation type="journal article" date="2023" name="Mol. Phylogenet. Evol.">
        <title>Genome-scale phylogeny and comparative genomics of the fungal order Sordariales.</title>
        <authorList>
            <person name="Hensen N."/>
            <person name="Bonometti L."/>
            <person name="Westerberg I."/>
            <person name="Brannstrom I.O."/>
            <person name="Guillou S."/>
            <person name="Cros-Aarteil S."/>
            <person name="Calhoun S."/>
            <person name="Haridas S."/>
            <person name="Kuo A."/>
            <person name="Mondo S."/>
            <person name="Pangilinan J."/>
            <person name="Riley R."/>
            <person name="LaButti K."/>
            <person name="Andreopoulos B."/>
            <person name="Lipzen A."/>
            <person name="Chen C."/>
            <person name="Yan M."/>
            <person name="Daum C."/>
            <person name="Ng V."/>
            <person name="Clum A."/>
            <person name="Steindorff A."/>
            <person name="Ohm R.A."/>
            <person name="Martin F."/>
            <person name="Silar P."/>
            <person name="Natvig D.O."/>
            <person name="Lalanne C."/>
            <person name="Gautier V."/>
            <person name="Ament-Velasquez S.L."/>
            <person name="Kruys A."/>
            <person name="Hutchinson M.I."/>
            <person name="Powell A.J."/>
            <person name="Barry K."/>
            <person name="Miller A.N."/>
            <person name="Grigoriev I.V."/>
            <person name="Debuchy R."/>
            <person name="Gladieux P."/>
            <person name="Hiltunen Thoren M."/>
            <person name="Johannesson H."/>
        </authorList>
    </citation>
    <scope>NUCLEOTIDE SEQUENCE</scope>
    <source>
        <strain evidence="1">CBS 731.68</strain>
    </source>
</reference>
<name>A0AAN6Z0X4_9PEZI</name>
<keyword evidence="2" id="KW-1185">Reference proteome</keyword>
<dbReference type="EMBL" id="MU853243">
    <property type="protein sequence ID" value="KAK4119934.1"/>
    <property type="molecule type" value="Genomic_DNA"/>
</dbReference>